<name>A0ABS8KVL8_9HYPH</name>
<evidence type="ECO:0000259" key="2">
    <source>
        <dbReference type="Pfam" id="PF08281"/>
    </source>
</evidence>
<dbReference type="Gene3D" id="1.10.10.10">
    <property type="entry name" value="Winged helix-like DNA-binding domain superfamily/Winged helix DNA-binding domain"/>
    <property type="match status" value="1"/>
</dbReference>
<sequence length="246" mass="27444">METPKETDEPKPDLRGAAGSSLSPQAARHLAQVESEAAVFTTMAPDALRTRLHEIIAGATPYSAEALVRLCRLAHERRDRRMMNLAAAALVKVATPLLLSQARALGREDREDQVQSIFTQLISEIRAGRSAHAERFFAAYTKRRSISLFRKRRATMEGMHQRLEPAENVDPLDYVASPVPSHGARVWVAKAIKKLPSKLKAPFIQYHRLGLTQEEIAAHHRVDVRTVRNWLKEAAIAVGLKGDDHD</sequence>
<dbReference type="Proteomes" id="UP001198862">
    <property type="component" value="Unassembled WGS sequence"/>
</dbReference>
<dbReference type="SUPFAM" id="SSF88659">
    <property type="entry name" value="Sigma3 and sigma4 domains of RNA polymerase sigma factors"/>
    <property type="match status" value="1"/>
</dbReference>
<dbReference type="EMBL" id="JAJISD010000005">
    <property type="protein sequence ID" value="MCC8430100.1"/>
    <property type="molecule type" value="Genomic_DNA"/>
</dbReference>
<evidence type="ECO:0000313" key="3">
    <source>
        <dbReference type="EMBL" id="MCC8430100.1"/>
    </source>
</evidence>
<proteinExistence type="predicted"/>
<dbReference type="RefSeq" id="WP_230551285.1">
    <property type="nucleotide sequence ID" value="NZ_JAJISD010000005.1"/>
</dbReference>
<feature type="domain" description="RNA polymerase sigma factor 70 region 4 type 2" evidence="2">
    <location>
        <begin position="187"/>
        <end position="234"/>
    </location>
</feature>
<gene>
    <name evidence="3" type="ORF">LJ725_14080</name>
</gene>
<feature type="compositionally biased region" description="Basic and acidic residues" evidence="1">
    <location>
        <begin position="1"/>
        <end position="14"/>
    </location>
</feature>
<evidence type="ECO:0000256" key="1">
    <source>
        <dbReference type="SAM" id="MobiDB-lite"/>
    </source>
</evidence>
<reference evidence="3 4" key="1">
    <citation type="submission" date="2021-11" db="EMBL/GenBank/DDBJ databases">
        <authorList>
            <person name="Lee D.-H."/>
            <person name="Kim S.-B."/>
        </authorList>
    </citation>
    <scope>NUCLEOTIDE SEQUENCE [LARGE SCALE GENOMIC DNA]</scope>
    <source>
        <strain evidence="3 4">KCTC 52223</strain>
    </source>
</reference>
<comment type="caution">
    <text evidence="3">The sequence shown here is derived from an EMBL/GenBank/DDBJ whole genome shotgun (WGS) entry which is preliminary data.</text>
</comment>
<dbReference type="InterPro" id="IPR013249">
    <property type="entry name" value="RNA_pol_sigma70_r4_t2"/>
</dbReference>
<dbReference type="InterPro" id="IPR036388">
    <property type="entry name" value="WH-like_DNA-bd_sf"/>
</dbReference>
<dbReference type="InterPro" id="IPR013324">
    <property type="entry name" value="RNA_pol_sigma_r3/r4-like"/>
</dbReference>
<accession>A0ABS8KVL8</accession>
<keyword evidence="4" id="KW-1185">Reference proteome</keyword>
<feature type="region of interest" description="Disordered" evidence="1">
    <location>
        <begin position="1"/>
        <end position="28"/>
    </location>
</feature>
<protein>
    <recommendedName>
        <fullName evidence="2">RNA polymerase sigma factor 70 region 4 type 2 domain-containing protein</fullName>
    </recommendedName>
</protein>
<evidence type="ECO:0000313" key="4">
    <source>
        <dbReference type="Proteomes" id="UP001198862"/>
    </source>
</evidence>
<organism evidence="3 4">
    <name type="scientific">Reyranella aquatilis</name>
    <dbReference type="NCBI Taxonomy" id="2035356"/>
    <lineage>
        <taxon>Bacteria</taxon>
        <taxon>Pseudomonadati</taxon>
        <taxon>Pseudomonadota</taxon>
        <taxon>Alphaproteobacteria</taxon>
        <taxon>Hyphomicrobiales</taxon>
        <taxon>Reyranellaceae</taxon>
        <taxon>Reyranella</taxon>
    </lineage>
</organism>
<dbReference type="Pfam" id="PF08281">
    <property type="entry name" value="Sigma70_r4_2"/>
    <property type="match status" value="1"/>
</dbReference>